<dbReference type="EMBL" id="JBAKBA010000038">
    <property type="protein sequence ID" value="MEL0660289.1"/>
    <property type="molecule type" value="Genomic_DNA"/>
</dbReference>
<dbReference type="InterPro" id="IPR000835">
    <property type="entry name" value="HTH_MarR-typ"/>
</dbReference>
<organism evidence="2 3">
    <name type="scientific">Psychromonas arctica</name>
    <dbReference type="NCBI Taxonomy" id="168275"/>
    <lineage>
        <taxon>Bacteria</taxon>
        <taxon>Pseudomonadati</taxon>
        <taxon>Pseudomonadota</taxon>
        <taxon>Gammaproteobacteria</taxon>
        <taxon>Alteromonadales</taxon>
        <taxon>Psychromonadaceae</taxon>
        <taxon>Psychromonas</taxon>
    </lineage>
</organism>
<dbReference type="RefSeq" id="WP_341628755.1">
    <property type="nucleotide sequence ID" value="NZ_JBAKBA010000038.1"/>
</dbReference>
<evidence type="ECO:0000313" key="3">
    <source>
        <dbReference type="Proteomes" id="UP001366060"/>
    </source>
</evidence>
<proteinExistence type="predicted"/>
<dbReference type="InterPro" id="IPR039422">
    <property type="entry name" value="MarR/SlyA-like"/>
</dbReference>
<name>A0ABU9HEF9_9GAMM</name>
<dbReference type="Proteomes" id="UP001366060">
    <property type="component" value="Unassembled WGS sequence"/>
</dbReference>
<dbReference type="Pfam" id="PF01047">
    <property type="entry name" value="MarR"/>
    <property type="match status" value="1"/>
</dbReference>
<gene>
    <name evidence="2" type="ORF">V6255_14215</name>
</gene>
<dbReference type="InterPro" id="IPR036388">
    <property type="entry name" value="WH-like_DNA-bd_sf"/>
</dbReference>
<dbReference type="PROSITE" id="PS50995">
    <property type="entry name" value="HTH_MARR_2"/>
    <property type="match status" value="1"/>
</dbReference>
<dbReference type="Gene3D" id="1.10.10.10">
    <property type="entry name" value="Winged helix-like DNA-binding domain superfamily/Winged helix DNA-binding domain"/>
    <property type="match status" value="1"/>
</dbReference>
<protein>
    <submittedName>
        <fullName evidence="2">MarR family transcriptional regulator</fullName>
    </submittedName>
</protein>
<evidence type="ECO:0000259" key="1">
    <source>
        <dbReference type="PROSITE" id="PS50995"/>
    </source>
</evidence>
<feature type="domain" description="HTH marR-type" evidence="1">
    <location>
        <begin position="10"/>
        <end position="143"/>
    </location>
</feature>
<dbReference type="InterPro" id="IPR036390">
    <property type="entry name" value="WH_DNA-bd_sf"/>
</dbReference>
<dbReference type="PRINTS" id="PR00598">
    <property type="entry name" value="HTHMARR"/>
</dbReference>
<dbReference type="PANTHER" id="PTHR33164">
    <property type="entry name" value="TRANSCRIPTIONAL REGULATOR, MARR FAMILY"/>
    <property type="match status" value="1"/>
</dbReference>
<reference evidence="2 3" key="1">
    <citation type="submission" date="2024-02" db="EMBL/GenBank/DDBJ databases">
        <title>Bacteria isolated from the canopy kelp, Nereocystis luetkeana.</title>
        <authorList>
            <person name="Pfister C.A."/>
            <person name="Younker I.T."/>
            <person name="Light S.H."/>
        </authorList>
    </citation>
    <scope>NUCLEOTIDE SEQUENCE [LARGE SCALE GENOMIC DNA]</scope>
    <source>
        <strain evidence="2 3">TI.2.07</strain>
    </source>
</reference>
<accession>A0ABU9HEF9</accession>
<evidence type="ECO:0000313" key="2">
    <source>
        <dbReference type="EMBL" id="MEL0660289.1"/>
    </source>
</evidence>
<dbReference type="SUPFAM" id="SSF46785">
    <property type="entry name" value="Winged helix' DNA-binding domain"/>
    <property type="match status" value="1"/>
</dbReference>
<comment type="caution">
    <text evidence="2">The sequence shown here is derived from an EMBL/GenBank/DDBJ whole genome shotgun (WGS) entry which is preliminary data.</text>
</comment>
<dbReference type="SMART" id="SM00347">
    <property type="entry name" value="HTH_MARR"/>
    <property type="match status" value="1"/>
</dbReference>
<sequence length="143" mass="15956">MHSLNTKSLGIPLGKLIGLVNLHKEQLLNQYLAPLGMSSAQFKVLVAIHYYEMNSPAEICKYLNINAGSMTRMVERLVKKILIEKQPNLEDKRSVLLNLTPTGESLLTQCMDTMENDVGPLLIGDLSPKEVDQLSQLLTRLLP</sequence>
<keyword evidence="3" id="KW-1185">Reference proteome</keyword>
<dbReference type="PANTHER" id="PTHR33164:SF87">
    <property type="entry name" value="MULTIPLE ANTIBIOTIC RESISTANCE PROTEIN MARR"/>
    <property type="match status" value="1"/>
</dbReference>